<comment type="caution">
    <text evidence="1">The sequence shown here is derived from an EMBL/GenBank/DDBJ whole genome shotgun (WGS) entry which is preliminary data.</text>
</comment>
<accession>A0A0A5HZC4</accession>
<evidence type="ECO:0000313" key="2">
    <source>
        <dbReference type="Proteomes" id="UP000030451"/>
    </source>
</evidence>
<protein>
    <submittedName>
        <fullName evidence="1">Uncharacterized protein</fullName>
    </submittedName>
</protein>
<dbReference type="Proteomes" id="UP000030451">
    <property type="component" value="Unassembled WGS sequence"/>
</dbReference>
<reference evidence="1 2" key="1">
    <citation type="submission" date="2014-10" db="EMBL/GenBank/DDBJ databases">
        <title>Genome sequencing of Vibrio sinaloensis T08.</title>
        <authorList>
            <person name="Chan K.-G."/>
            <person name="Mohamad N.I."/>
        </authorList>
    </citation>
    <scope>NUCLEOTIDE SEQUENCE [LARGE SCALE GENOMIC DNA]</scope>
    <source>
        <strain evidence="1 2">T08</strain>
    </source>
</reference>
<dbReference type="STRING" id="379097.SE23_04625"/>
<organism evidence="1 2">
    <name type="scientific">Photobacterium sp. (strain ATCC 43367)</name>
    <dbReference type="NCBI Taxonomy" id="379097"/>
    <lineage>
        <taxon>Bacteria</taxon>
        <taxon>Pseudomonadati</taxon>
        <taxon>Pseudomonadota</taxon>
        <taxon>Gammaproteobacteria</taxon>
        <taxon>Vibrionales</taxon>
        <taxon>Vibrionaceae</taxon>
        <taxon>Vibrio</taxon>
        <taxon>Vibrio oreintalis group</taxon>
    </lineage>
</organism>
<gene>
    <name evidence="1" type="ORF">NM06_10090</name>
</gene>
<dbReference type="OrthoDB" id="5880899at2"/>
<name>A0A0A5HZC4_PHOS4</name>
<proteinExistence type="predicted"/>
<sequence length="60" mass="6979">MELKKDHRCYTDVCINGKWFHHDHCTATAYMLKGGAECLLELARPPETESELVQLIKEQF</sequence>
<dbReference type="RefSeq" id="WP_038190627.1">
    <property type="nucleotide sequence ID" value="NZ_JRWP01000018.1"/>
</dbReference>
<dbReference type="AlphaFoldDB" id="A0A0A5HZC4"/>
<dbReference type="EMBL" id="JRWP01000018">
    <property type="protein sequence ID" value="KGY08876.1"/>
    <property type="molecule type" value="Genomic_DNA"/>
</dbReference>
<evidence type="ECO:0000313" key="1">
    <source>
        <dbReference type="EMBL" id="KGY08876.1"/>
    </source>
</evidence>